<feature type="binding site" evidence="11">
    <location>
        <position position="65"/>
    </location>
    <ligand>
        <name>[4Fe-4S] cluster</name>
        <dbReference type="ChEBI" id="CHEBI:49883"/>
    </ligand>
</feature>
<accession>A0A917G2J8</accession>
<dbReference type="PANTHER" id="PTHR38839">
    <property type="entry name" value="TRANSCRIPTIONAL REGULATOR WHID-RELATED"/>
    <property type="match status" value="1"/>
</dbReference>
<comment type="PTM">
    <text evidence="11">The Fe-S cluster can be nitrosylated by nitric oxide (NO).</text>
</comment>
<evidence type="ECO:0000256" key="4">
    <source>
        <dbReference type="ARBA" id="ARBA00022723"/>
    </source>
</evidence>
<evidence type="ECO:0000256" key="6">
    <source>
        <dbReference type="ARBA" id="ARBA00023014"/>
    </source>
</evidence>
<feature type="domain" description="4Fe-4S Wbl-type" evidence="13">
    <location>
        <begin position="34"/>
        <end position="98"/>
    </location>
</feature>
<comment type="caution">
    <text evidence="14">The sequence shown here is derived from an EMBL/GenBank/DDBJ whole genome shotgun (WGS) entry which is preliminary data.</text>
</comment>
<dbReference type="GO" id="GO:0045892">
    <property type="term" value="P:negative regulation of DNA-templated transcription"/>
    <property type="evidence" value="ECO:0007669"/>
    <property type="project" value="TreeGrafter"/>
</dbReference>
<feature type="binding site" evidence="11">
    <location>
        <position position="74"/>
    </location>
    <ligand>
        <name>[4Fe-4S] cluster</name>
        <dbReference type="ChEBI" id="CHEBI:49883"/>
    </ligand>
</feature>
<dbReference type="InterPro" id="IPR034768">
    <property type="entry name" value="4FE4S_WBL"/>
</dbReference>
<evidence type="ECO:0000313" key="14">
    <source>
        <dbReference type="EMBL" id="GGG19987.1"/>
    </source>
</evidence>
<comment type="function">
    <text evidence="11">Acts as a transcriptional regulator. Probably redox-responsive. The apo- but not holo-form probably binds DNA.</text>
</comment>
<dbReference type="GO" id="GO:0051539">
    <property type="term" value="F:4 iron, 4 sulfur cluster binding"/>
    <property type="evidence" value="ECO:0007669"/>
    <property type="project" value="UniProtKB-UniRule"/>
</dbReference>
<evidence type="ECO:0000256" key="11">
    <source>
        <dbReference type="HAMAP-Rule" id="MF_01479"/>
    </source>
</evidence>
<dbReference type="Proteomes" id="UP000654257">
    <property type="component" value="Unassembled WGS sequence"/>
</dbReference>
<sequence length="108" mass="11963">MSSNAFDARLPAGAESMTTNSPAFDQAEWRLGAACRGMDADVFYPPENERGHARSILVAKARKICEQCPVLTECRAYALAVDERHGVWGGLSETDRRKRRTYVTPTSD</sequence>
<evidence type="ECO:0000256" key="7">
    <source>
        <dbReference type="ARBA" id="ARBA00023015"/>
    </source>
</evidence>
<evidence type="ECO:0000259" key="13">
    <source>
        <dbReference type="PROSITE" id="PS51674"/>
    </source>
</evidence>
<dbReference type="GO" id="GO:0005737">
    <property type="term" value="C:cytoplasm"/>
    <property type="evidence" value="ECO:0007669"/>
    <property type="project" value="UniProtKB-SubCell"/>
</dbReference>
<dbReference type="GO" id="GO:0003677">
    <property type="term" value="F:DNA binding"/>
    <property type="evidence" value="ECO:0007669"/>
    <property type="project" value="UniProtKB-UniRule"/>
</dbReference>
<dbReference type="PROSITE" id="PS51674">
    <property type="entry name" value="4FE4S_WBL"/>
    <property type="match status" value="1"/>
</dbReference>
<keyword evidence="8 11" id="KW-0238">DNA-binding</keyword>
<comment type="similarity">
    <text evidence="2 11">Belongs to the WhiB family.</text>
</comment>
<dbReference type="GO" id="GO:0047134">
    <property type="term" value="F:protein-disulfide reductase [NAD(P)H] activity"/>
    <property type="evidence" value="ECO:0007669"/>
    <property type="project" value="TreeGrafter"/>
</dbReference>
<dbReference type="HAMAP" id="MF_01479">
    <property type="entry name" value="WhiB"/>
    <property type="match status" value="1"/>
</dbReference>
<dbReference type="Pfam" id="PF02467">
    <property type="entry name" value="Whib"/>
    <property type="match status" value="1"/>
</dbReference>
<keyword evidence="9 11" id="KW-1015">Disulfide bond</keyword>
<reference evidence="14" key="1">
    <citation type="journal article" date="2014" name="Int. J. Syst. Evol. Microbiol.">
        <title>Complete genome sequence of Corynebacterium casei LMG S-19264T (=DSM 44701T), isolated from a smear-ripened cheese.</title>
        <authorList>
            <consortium name="US DOE Joint Genome Institute (JGI-PGF)"/>
            <person name="Walter F."/>
            <person name="Albersmeier A."/>
            <person name="Kalinowski J."/>
            <person name="Ruckert C."/>
        </authorList>
    </citation>
    <scope>NUCLEOTIDE SEQUENCE</scope>
    <source>
        <strain evidence="14">CCM 7905</strain>
    </source>
</reference>
<evidence type="ECO:0000256" key="5">
    <source>
        <dbReference type="ARBA" id="ARBA00023004"/>
    </source>
</evidence>
<keyword evidence="5 11" id="KW-0408">Iron</keyword>
<evidence type="ECO:0000256" key="10">
    <source>
        <dbReference type="ARBA" id="ARBA00023163"/>
    </source>
</evidence>
<reference evidence="14" key="2">
    <citation type="submission" date="2020-09" db="EMBL/GenBank/DDBJ databases">
        <authorList>
            <person name="Sun Q."/>
            <person name="Sedlacek I."/>
        </authorList>
    </citation>
    <scope>NUCLEOTIDE SEQUENCE</scope>
    <source>
        <strain evidence="14">CCM 7905</strain>
    </source>
</reference>
<dbReference type="GO" id="GO:0046872">
    <property type="term" value="F:metal ion binding"/>
    <property type="evidence" value="ECO:0007669"/>
    <property type="project" value="UniProtKB-KW"/>
</dbReference>
<evidence type="ECO:0000313" key="15">
    <source>
        <dbReference type="Proteomes" id="UP000654257"/>
    </source>
</evidence>
<dbReference type="InterPro" id="IPR003482">
    <property type="entry name" value="Whib"/>
</dbReference>
<keyword evidence="15" id="KW-1185">Reference proteome</keyword>
<protein>
    <recommendedName>
        <fullName evidence="11">Transcriptional regulator WhiB</fullName>
    </recommendedName>
</protein>
<keyword evidence="10 11" id="KW-0804">Transcription</keyword>
<evidence type="ECO:0000256" key="9">
    <source>
        <dbReference type="ARBA" id="ARBA00023157"/>
    </source>
</evidence>
<evidence type="ECO:0000256" key="2">
    <source>
        <dbReference type="ARBA" id="ARBA00006597"/>
    </source>
</evidence>
<feature type="region of interest" description="Disordered" evidence="12">
    <location>
        <begin position="1"/>
        <end position="21"/>
    </location>
</feature>
<keyword evidence="4 11" id="KW-0479">Metal-binding</keyword>
<dbReference type="AlphaFoldDB" id="A0A917G2J8"/>
<gene>
    <name evidence="11" type="primary">whiB</name>
    <name evidence="14" type="ORF">GCM10007304_37360</name>
</gene>
<keyword evidence="11" id="KW-0963">Cytoplasm</keyword>
<evidence type="ECO:0000256" key="12">
    <source>
        <dbReference type="SAM" id="MobiDB-lite"/>
    </source>
</evidence>
<proteinExistence type="inferred from homology"/>
<feature type="binding site" evidence="11">
    <location>
        <position position="35"/>
    </location>
    <ligand>
        <name>[4Fe-4S] cluster</name>
        <dbReference type="ChEBI" id="CHEBI:49883"/>
    </ligand>
</feature>
<organism evidence="14 15">
    <name type="scientific">Rhodococcoides trifolii</name>
    <dbReference type="NCBI Taxonomy" id="908250"/>
    <lineage>
        <taxon>Bacteria</taxon>
        <taxon>Bacillati</taxon>
        <taxon>Actinomycetota</taxon>
        <taxon>Actinomycetes</taxon>
        <taxon>Mycobacteriales</taxon>
        <taxon>Nocardiaceae</taxon>
        <taxon>Rhodococcoides</taxon>
    </lineage>
</organism>
<keyword evidence="6 11" id="KW-0411">Iron-sulfur</keyword>
<dbReference type="GO" id="GO:0045454">
    <property type="term" value="P:cell redox homeostasis"/>
    <property type="evidence" value="ECO:0007669"/>
    <property type="project" value="TreeGrafter"/>
</dbReference>
<feature type="binding site" evidence="11">
    <location>
        <position position="68"/>
    </location>
    <ligand>
        <name>[4Fe-4S] cluster</name>
        <dbReference type="ChEBI" id="CHEBI:49883"/>
    </ligand>
</feature>
<evidence type="ECO:0000256" key="8">
    <source>
        <dbReference type="ARBA" id="ARBA00023125"/>
    </source>
</evidence>
<comment type="subcellular location">
    <subcellularLocation>
        <location evidence="1 11">Cytoplasm</location>
    </subcellularLocation>
</comment>
<keyword evidence="7 11" id="KW-0805">Transcription regulation</keyword>
<dbReference type="GO" id="GO:0035731">
    <property type="term" value="F:dinitrosyl-iron complex binding"/>
    <property type="evidence" value="ECO:0007669"/>
    <property type="project" value="UniProtKB-UniRule"/>
</dbReference>
<keyword evidence="3 11" id="KW-0004">4Fe-4S</keyword>
<dbReference type="EMBL" id="BMCU01000004">
    <property type="protein sequence ID" value="GGG19987.1"/>
    <property type="molecule type" value="Genomic_DNA"/>
</dbReference>
<name>A0A917G2J8_9NOCA</name>
<evidence type="ECO:0000256" key="3">
    <source>
        <dbReference type="ARBA" id="ARBA00022485"/>
    </source>
</evidence>
<evidence type="ECO:0000256" key="1">
    <source>
        <dbReference type="ARBA" id="ARBA00004496"/>
    </source>
</evidence>
<comment type="PTM">
    <text evidence="11">Upon Fe-S cluster removal intramolecular disulfide bonds are formed.</text>
</comment>
<comment type="cofactor">
    <cofactor evidence="11">
        <name>[4Fe-4S] cluster</name>
        <dbReference type="ChEBI" id="CHEBI:49883"/>
    </cofactor>
    <text evidence="11">Binds 1 [4Fe-4S] cluster per subunit. Following nitrosylation of the [4Fe-4S] cluster binds 1 [4Fe-8(NO)] cluster per subunit.</text>
</comment>